<feature type="binding site" evidence="5">
    <location>
        <position position="278"/>
    </location>
    <ligand>
        <name>S-adenosyl-L-methionine</name>
        <dbReference type="ChEBI" id="CHEBI:59789"/>
    </ligand>
</feature>
<evidence type="ECO:0000256" key="4">
    <source>
        <dbReference type="ARBA" id="ARBA00022884"/>
    </source>
</evidence>
<keyword evidence="2 5" id="KW-0808">Transferase</keyword>
<gene>
    <name evidence="7" type="ORF">KL86PLE_130085</name>
</gene>
<comment type="caution">
    <text evidence="5">Lacks conserved residue(s) required for the propagation of feature annotation.</text>
</comment>
<dbReference type="Gene3D" id="3.30.70.1170">
    <property type="entry name" value="Sun protein, domain 3"/>
    <property type="match status" value="1"/>
</dbReference>
<sequence length="452" mass="47876">MSATRLDGQPKDIVMRDGGRIAAAIEVLGDVERTRRPVQDALKDWGLTHRFAGSKDRSAIGNLVFDVLRRKASLAAVMGSDSPRALALAAAVRLWGRSVPSLDALFAEDKFAPSPLTDDERAALAAGAVPADAPDWVKGDYPEWLAASLARAFGDRVVEEGEALAGRADVDLRVNTLKSGREQVLGGLTHLKAEPCRWSPVGIRIPAVDGDLRPGHVSSDLAYKKGWFEVQDEGSQLAALIASSGGGRQVVDLCAGAGGKTLALSAALGNHGQIYAYDSDKRRFGDILDRIDRSGSRNIQIREPRRDQDVLADLAGKSDLVLVDAPCTGSGTWRRRPDAKWRLAPGALEIRLKEQAAVLDNAVRLVKAGGRIVYITCSVLPEENEAQIAAFLARTPDFSLGDAAAAFAAVTGAAAPDLARLGLDGHAGSMLRLTPALTGTDGFFVAVLNRAG</sequence>
<evidence type="ECO:0000256" key="2">
    <source>
        <dbReference type="ARBA" id="ARBA00022679"/>
    </source>
</evidence>
<name>A0A212L953_9HYPH</name>
<dbReference type="GO" id="GO:0001510">
    <property type="term" value="P:RNA methylation"/>
    <property type="evidence" value="ECO:0007669"/>
    <property type="project" value="InterPro"/>
</dbReference>
<dbReference type="PANTHER" id="PTHR22807">
    <property type="entry name" value="NOP2 YEAST -RELATED NOL1/NOP2/FMU SUN DOMAIN-CONTAINING"/>
    <property type="match status" value="1"/>
</dbReference>
<dbReference type="PROSITE" id="PS51686">
    <property type="entry name" value="SAM_MT_RSMB_NOP"/>
    <property type="match status" value="1"/>
</dbReference>
<evidence type="ECO:0000256" key="1">
    <source>
        <dbReference type="ARBA" id="ARBA00022603"/>
    </source>
</evidence>
<dbReference type="AlphaFoldDB" id="A0A212L953"/>
<dbReference type="Pfam" id="PF22458">
    <property type="entry name" value="RsmF-B_ferredox"/>
    <property type="match status" value="1"/>
</dbReference>
<organism evidence="7">
    <name type="scientific">uncultured Pleomorphomonas sp</name>
    <dbReference type="NCBI Taxonomy" id="442121"/>
    <lineage>
        <taxon>Bacteria</taxon>
        <taxon>Pseudomonadati</taxon>
        <taxon>Pseudomonadota</taxon>
        <taxon>Alphaproteobacteria</taxon>
        <taxon>Hyphomicrobiales</taxon>
        <taxon>Pleomorphomonadaceae</taxon>
        <taxon>Pleomorphomonas</taxon>
        <taxon>environmental samples</taxon>
    </lineage>
</organism>
<proteinExistence type="inferred from homology"/>
<evidence type="ECO:0000313" key="7">
    <source>
        <dbReference type="EMBL" id="SCM74102.1"/>
    </source>
</evidence>
<dbReference type="InterPro" id="IPR023267">
    <property type="entry name" value="RCMT"/>
</dbReference>
<dbReference type="CDD" id="cd02440">
    <property type="entry name" value="AdoMet_MTases"/>
    <property type="match status" value="1"/>
</dbReference>
<dbReference type="GO" id="GO:0008173">
    <property type="term" value="F:RNA methyltransferase activity"/>
    <property type="evidence" value="ECO:0007669"/>
    <property type="project" value="InterPro"/>
</dbReference>
<feature type="domain" description="SAM-dependent MTase RsmB/NOP-type" evidence="6">
    <location>
        <begin position="160"/>
        <end position="451"/>
    </location>
</feature>
<dbReference type="InterPro" id="IPR054728">
    <property type="entry name" value="RsmB-like_ferredoxin"/>
</dbReference>
<evidence type="ECO:0000256" key="5">
    <source>
        <dbReference type="PROSITE-ProRule" id="PRU01023"/>
    </source>
</evidence>
<dbReference type="InterPro" id="IPR001678">
    <property type="entry name" value="MeTrfase_RsmB-F_NOP2_dom"/>
</dbReference>
<protein>
    <submittedName>
        <fullName evidence="7">Fmu (Sun) domain protein</fullName>
    </submittedName>
</protein>
<accession>A0A212L953</accession>
<dbReference type="PRINTS" id="PR02008">
    <property type="entry name" value="RCMTFAMILY"/>
</dbReference>
<feature type="binding site" evidence="5">
    <location>
        <position position="324"/>
    </location>
    <ligand>
        <name>S-adenosyl-L-methionine</name>
        <dbReference type="ChEBI" id="CHEBI:59789"/>
    </ligand>
</feature>
<keyword evidence="4 5" id="KW-0694">RNA-binding</keyword>
<dbReference type="Pfam" id="PF01189">
    <property type="entry name" value="Methyltr_RsmB-F"/>
    <property type="match status" value="1"/>
</dbReference>
<evidence type="ECO:0000256" key="3">
    <source>
        <dbReference type="ARBA" id="ARBA00022691"/>
    </source>
</evidence>
<dbReference type="EMBL" id="FMJD01000005">
    <property type="protein sequence ID" value="SCM74102.1"/>
    <property type="molecule type" value="Genomic_DNA"/>
</dbReference>
<feature type="active site" description="Nucleophile" evidence="5">
    <location>
        <position position="377"/>
    </location>
</feature>
<comment type="similarity">
    <text evidence="5">Belongs to the class I-like SAM-binding methyltransferase superfamily. RsmB/NOP family.</text>
</comment>
<keyword evidence="3 5" id="KW-0949">S-adenosyl-L-methionine</keyword>
<dbReference type="GO" id="GO:0003723">
    <property type="term" value="F:RNA binding"/>
    <property type="evidence" value="ECO:0007669"/>
    <property type="project" value="UniProtKB-UniRule"/>
</dbReference>
<keyword evidence="1 5" id="KW-0489">Methyltransferase</keyword>
<dbReference type="Gene3D" id="3.40.50.150">
    <property type="entry name" value="Vaccinia Virus protein VP39"/>
    <property type="match status" value="1"/>
</dbReference>
<dbReference type="SUPFAM" id="SSF53335">
    <property type="entry name" value="S-adenosyl-L-methionine-dependent methyltransferases"/>
    <property type="match status" value="1"/>
</dbReference>
<dbReference type="PANTHER" id="PTHR22807:SF53">
    <property type="entry name" value="RIBOSOMAL RNA SMALL SUBUNIT METHYLTRANSFERASE B-RELATED"/>
    <property type="match status" value="1"/>
</dbReference>
<evidence type="ECO:0000259" key="6">
    <source>
        <dbReference type="PROSITE" id="PS51686"/>
    </source>
</evidence>
<reference evidence="7" key="1">
    <citation type="submission" date="2016-08" db="EMBL/GenBank/DDBJ databases">
        <authorList>
            <person name="Seilhamer J.J."/>
        </authorList>
    </citation>
    <scope>NUCLEOTIDE SEQUENCE</scope>
    <source>
        <strain evidence="7">86</strain>
    </source>
</reference>
<dbReference type="InterPro" id="IPR029063">
    <property type="entry name" value="SAM-dependent_MTases_sf"/>
</dbReference>
<dbReference type="InterPro" id="IPR049560">
    <property type="entry name" value="MeTrfase_RsmB-F_NOP2_cat"/>
</dbReference>